<dbReference type="AlphaFoldDB" id="A0A0E0K8F8"/>
<reference evidence="10" key="1">
    <citation type="submission" date="2015-04" db="UniProtKB">
        <authorList>
            <consortium name="EnsemblPlants"/>
        </authorList>
    </citation>
    <scope>IDENTIFICATION</scope>
</reference>
<feature type="domain" description="GST N-terminal" evidence="8">
    <location>
        <begin position="240"/>
        <end position="321"/>
    </location>
</feature>
<evidence type="ECO:0000256" key="6">
    <source>
        <dbReference type="SAM" id="Coils"/>
    </source>
</evidence>
<dbReference type="Gene3D" id="3.40.30.10">
    <property type="entry name" value="Glutaredoxin"/>
    <property type="match status" value="2"/>
</dbReference>
<keyword evidence="4" id="KW-0808">Transferase</keyword>
<dbReference type="SUPFAM" id="SSF52833">
    <property type="entry name" value="Thioredoxin-like"/>
    <property type="match status" value="2"/>
</dbReference>
<dbReference type="InterPro" id="IPR004045">
    <property type="entry name" value="Glutathione_S-Trfase_N"/>
</dbReference>
<evidence type="ECO:0000313" key="11">
    <source>
        <dbReference type="Proteomes" id="UP000026962"/>
    </source>
</evidence>
<proteinExistence type="inferred from homology"/>
<dbReference type="FunFam" id="1.20.1050.10:FF:000042">
    <property type="entry name" value="Glutathione S-transferase F9"/>
    <property type="match status" value="1"/>
</dbReference>
<feature type="region of interest" description="Disordered" evidence="7">
    <location>
        <begin position="517"/>
        <end position="559"/>
    </location>
</feature>
<evidence type="ECO:0000256" key="3">
    <source>
        <dbReference type="ARBA" id="ARBA00012452"/>
    </source>
</evidence>
<dbReference type="PANTHER" id="PTHR43900:SF5">
    <property type="entry name" value="GLUTATHIONE TRANSFERASE"/>
    <property type="match status" value="1"/>
</dbReference>
<organism evidence="10">
    <name type="scientific">Oryza punctata</name>
    <name type="common">Red rice</name>
    <dbReference type="NCBI Taxonomy" id="4537"/>
    <lineage>
        <taxon>Eukaryota</taxon>
        <taxon>Viridiplantae</taxon>
        <taxon>Streptophyta</taxon>
        <taxon>Embryophyta</taxon>
        <taxon>Tracheophyta</taxon>
        <taxon>Spermatophyta</taxon>
        <taxon>Magnoliopsida</taxon>
        <taxon>Liliopsida</taxon>
        <taxon>Poales</taxon>
        <taxon>Poaceae</taxon>
        <taxon>BOP clade</taxon>
        <taxon>Oryzoideae</taxon>
        <taxon>Oryzeae</taxon>
        <taxon>Oryzinae</taxon>
        <taxon>Oryza</taxon>
    </lineage>
</organism>
<feature type="domain" description="GST N-terminal" evidence="8">
    <location>
        <begin position="3"/>
        <end position="84"/>
    </location>
</feature>
<comment type="similarity">
    <text evidence="2">Belongs to the GST superfamily. Phi family.</text>
</comment>
<feature type="coiled-coil region" evidence="6">
    <location>
        <begin position="424"/>
        <end position="451"/>
    </location>
</feature>
<dbReference type="InterPro" id="IPR040079">
    <property type="entry name" value="Glutathione_S-Trfase"/>
</dbReference>
<dbReference type="PANTHER" id="PTHR43900">
    <property type="entry name" value="GLUTATHIONE S-TRANSFERASE RHO"/>
    <property type="match status" value="1"/>
</dbReference>
<dbReference type="PROSITE" id="PS50404">
    <property type="entry name" value="GST_NTER"/>
    <property type="match status" value="2"/>
</dbReference>
<dbReference type="SFLD" id="SFLDS00019">
    <property type="entry name" value="Glutathione_Transferase_(cytos"/>
    <property type="match status" value="1"/>
</dbReference>
<dbReference type="Gene3D" id="1.20.1050.10">
    <property type="match status" value="3"/>
</dbReference>
<sequence length="559" mass="62981">MEIDAIVFGQPASTDVARVLTCLFEKNLEFELIRIDTFKKEHKLPEFIKLRDPTGQVTFKHGDKTIVDSRAICRYLCTQFPDDGNRTIYGTGSLERASIEQWLQAEAQSFDAPSSELVFHLAFAPQLNIPADETRIAENERKLQQMLNVYDEILAKNKYLAGDEFTLADLSHLPNSHYIVNARSPRGKKLFTSKKHVARWYEEISSRASWKQVVKMQSEHPGAFDTEGSGPPTETEMAPASVKVFGSPTSAEVARVLMCLFEKDVEFQLVRVDAYRGTQRMPQYLKLQPLGEALTFEDDNLTLSESRGILRHIAHKYARQGNPDLIGTGALERASIEQWLQTEAQSFDVPSAEMVYSLAFLPPNMPKQNDNGNGNGNGYGNSNGREVQVANASSKRVVAGTTEGNMAASGANGNKQQQKEEEMRKVFEKSKKDLEKLLDIYEQRLEEAAYLAGDKFTIADLSHLPNADRLASDPRSRRMFEARKNVSRWWNDISRRESWAYVKSLQRPPSAAYAAHAGNAQQQQSPSAGNNYQYQQGQGQVQAQGQQHYRNEQVENYNN</sequence>
<dbReference type="Gramene" id="OPUNC03G02530.1">
    <property type="protein sequence ID" value="OPUNC03G02530.1"/>
    <property type="gene ID" value="OPUNC03G02530"/>
</dbReference>
<comment type="function">
    <text evidence="1">Conjugation of reduced glutathione to a wide number of exogenous and endogenous hydrophobic electrophiles.</text>
</comment>
<dbReference type="EnsemblPlants" id="OPUNC03G02530.1">
    <property type="protein sequence ID" value="OPUNC03G02530.1"/>
    <property type="gene ID" value="OPUNC03G02530"/>
</dbReference>
<reference evidence="10" key="2">
    <citation type="submission" date="2018-05" db="EMBL/GenBank/DDBJ databases">
        <title>OpunRS2 (Oryza punctata Reference Sequence Version 2).</title>
        <authorList>
            <person name="Zhang J."/>
            <person name="Kudrna D."/>
            <person name="Lee S."/>
            <person name="Talag J."/>
            <person name="Welchert J."/>
            <person name="Wing R.A."/>
        </authorList>
    </citation>
    <scope>NUCLEOTIDE SEQUENCE [LARGE SCALE GENOMIC DNA]</scope>
</reference>
<evidence type="ECO:0000256" key="1">
    <source>
        <dbReference type="ARBA" id="ARBA00003701"/>
    </source>
</evidence>
<dbReference type="InterPro" id="IPR036282">
    <property type="entry name" value="Glutathione-S-Trfase_C_sf"/>
</dbReference>
<evidence type="ECO:0000313" key="10">
    <source>
        <dbReference type="EnsemblPlants" id="OPUNC03G02530.1"/>
    </source>
</evidence>
<feature type="domain" description="GST C-terminal" evidence="9">
    <location>
        <begin position="92"/>
        <end position="224"/>
    </location>
</feature>
<name>A0A0E0K8F8_ORYPU</name>
<dbReference type="Proteomes" id="UP000026962">
    <property type="component" value="Chromosome 3"/>
</dbReference>
<evidence type="ECO:0000256" key="4">
    <source>
        <dbReference type="ARBA" id="ARBA00022679"/>
    </source>
</evidence>
<dbReference type="PROSITE" id="PS50405">
    <property type="entry name" value="GST_CTER"/>
    <property type="match status" value="2"/>
</dbReference>
<dbReference type="STRING" id="4537.A0A0E0K8F8"/>
<comment type="catalytic activity">
    <reaction evidence="5">
        <text>RX + glutathione = an S-substituted glutathione + a halide anion + H(+)</text>
        <dbReference type="Rhea" id="RHEA:16437"/>
        <dbReference type="ChEBI" id="CHEBI:15378"/>
        <dbReference type="ChEBI" id="CHEBI:16042"/>
        <dbReference type="ChEBI" id="CHEBI:17792"/>
        <dbReference type="ChEBI" id="CHEBI:57925"/>
        <dbReference type="ChEBI" id="CHEBI:90779"/>
        <dbReference type="EC" id="2.5.1.18"/>
    </reaction>
</comment>
<dbReference type="GO" id="GO:0006749">
    <property type="term" value="P:glutathione metabolic process"/>
    <property type="evidence" value="ECO:0007669"/>
    <property type="project" value="TreeGrafter"/>
</dbReference>
<dbReference type="InterPro" id="IPR036249">
    <property type="entry name" value="Thioredoxin-like_sf"/>
</dbReference>
<evidence type="ECO:0000259" key="9">
    <source>
        <dbReference type="PROSITE" id="PS50405"/>
    </source>
</evidence>
<dbReference type="SUPFAM" id="SSF47616">
    <property type="entry name" value="GST C-terminal domain-like"/>
    <property type="match status" value="2"/>
</dbReference>
<dbReference type="GO" id="GO:0004364">
    <property type="term" value="F:glutathione transferase activity"/>
    <property type="evidence" value="ECO:0007669"/>
    <property type="project" value="UniProtKB-EC"/>
</dbReference>
<keyword evidence="6" id="KW-0175">Coiled coil</keyword>
<keyword evidence="11" id="KW-1185">Reference proteome</keyword>
<dbReference type="SFLD" id="SFLDG01154">
    <property type="entry name" value="Main.5:_Phi-like"/>
    <property type="match status" value="1"/>
</dbReference>
<protein>
    <recommendedName>
        <fullName evidence="3">glutathione transferase</fullName>
        <ecNumber evidence="3">2.5.1.18</ecNumber>
    </recommendedName>
</protein>
<dbReference type="eggNOG" id="KOG0867">
    <property type="taxonomic scope" value="Eukaryota"/>
</dbReference>
<evidence type="ECO:0000256" key="2">
    <source>
        <dbReference type="ARBA" id="ARBA00010128"/>
    </source>
</evidence>
<feature type="compositionally biased region" description="Low complexity" evidence="7">
    <location>
        <begin position="517"/>
        <end position="547"/>
    </location>
</feature>
<dbReference type="FunFam" id="1.20.1050.10:FF:000004">
    <property type="entry name" value="Glutathione S-transferase F2"/>
    <property type="match status" value="1"/>
</dbReference>
<dbReference type="Pfam" id="PF02798">
    <property type="entry name" value="GST_N"/>
    <property type="match status" value="2"/>
</dbReference>
<dbReference type="HOGENOM" id="CLU_487808_0_0_1"/>
<dbReference type="OMA" id="RRESWAY"/>
<dbReference type="SFLD" id="SFLDG00358">
    <property type="entry name" value="Main_(cytGST)"/>
    <property type="match status" value="1"/>
</dbReference>
<dbReference type="GO" id="GO:0043295">
    <property type="term" value="F:glutathione binding"/>
    <property type="evidence" value="ECO:0007669"/>
    <property type="project" value="TreeGrafter"/>
</dbReference>
<dbReference type="InterPro" id="IPR034347">
    <property type="entry name" value="GST_Phi_C"/>
</dbReference>
<dbReference type="CDD" id="cd03187">
    <property type="entry name" value="GST_C_Phi"/>
    <property type="match status" value="1"/>
</dbReference>
<dbReference type="InterPro" id="IPR010987">
    <property type="entry name" value="Glutathione-S-Trfase_C-like"/>
</dbReference>
<evidence type="ECO:0000259" key="8">
    <source>
        <dbReference type="PROSITE" id="PS50404"/>
    </source>
</evidence>
<accession>A0A0E0K8F8</accession>
<evidence type="ECO:0000256" key="5">
    <source>
        <dbReference type="ARBA" id="ARBA00047960"/>
    </source>
</evidence>
<evidence type="ECO:0000256" key="7">
    <source>
        <dbReference type="SAM" id="MobiDB-lite"/>
    </source>
</evidence>
<dbReference type="EC" id="2.5.1.18" evidence="3"/>
<dbReference type="GO" id="GO:0009635">
    <property type="term" value="P:response to herbicide"/>
    <property type="evidence" value="ECO:0007669"/>
    <property type="project" value="UniProtKB-ARBA"/>
</dbReference>
<dbReference type="Pfam" id="PF00043">
    <property type="entry name" value="GST_C"/>
    <property type="match status" value="2"/>
</dbReference>
<feature type="domain" description="GST C-terminal" evidence="9">
    <location>
        <begin position="329"/>
        <end position="512"/>
    </location>
</feature>
<feature type="region of interest" description="Disordered" evidence="7">
    <location>
        <begin position="365"/>
        <end position="385"/>
    </location>
</feature>
<feature type="region of interest" description="Disordered" evidence="7">
    <location>
        <begin position="401"/>
        <end position="422"/>
    </location>
</feature>
<dbReference type="FunFam" id="3.40.30.10:FF:000016">
    <property type="entry name" value="Glutathione S-transferase F2"/>
    <property type="match status" value="2"/>
</dbReference>
<dbReference type="InterPro" id="IPR004046">
    <property type="entry name" value="GST_C"/>
</dbReference>
<dbReference type="GO" id="GO:0005737">
    <property type="term" value="C:cytoplasm"/>
    <property type="evidence" value="ECO:0007669"/>
    <property type="project" value="TreeGrafter"/>
</dbReference>